<reference evidence="3" key="2">
    <citation type="submission" date="2013-10" db="EMBL/GenBank/DDBJ databases">
        <authorList>
            <person name="Aslett M."/>
        </authorList>
    </citation>
    <scope>NUCLEOTIDE SEQUENCE [LARGE SCALE GENOMIC DNA]</scope>
    <source>
        <strain evidence="3">Houghton</strain>
    </source>
</reference>
<evidence type="ECO:0000256" key="1">
    <source>
        <dbReference type="SAM" id="MobiDB-lite"/>
    </source>
</evidence>
<evidence type="ECO:0000313" key="4">
    <source>
        <dbReference type="Proteomes" id="UP000018201"/>
    </source>
</evidence>
<dbReference type="EMBL" id="HG690708">
    <property type="protein sequence ID" value="CDI75087.1"/>
    <property type="molecule type" value="Genomic_DNA"/>
</dbReference>
<feature type="transmembrane region" description="Helical" evidence="2">
    <location>
        <begin position="65"/>
        <end position="87"/>
    </location>
</feature>
<keyword evidence="4" id="KW-1185">Reference proteome</keyword>
<evidence type="ECO:0000313" key="3">
    <source>
        <dbReference type="EMBL" id="CDI75087.1"/>
    </source>
</evidence>
<dbReference type="AlphaFoldDB" id="U6G6I7"/>
<reference evidence="3" key="1">
    <citation type="submission" date="2013-10" db="EMBL/GenBank/DDBJ databases">
        <title>Genomic analysis of the causative agents of coccidiosis in chickens.</title>
        <authorList>
            <person name="Reid A.J."/>
            <person name="Blake D."/>
            <person name="Billington K."/>
            <person name="Browne H."/>
            <person name="Dunn M."/>
            <person name="Hung S."/>
            <person name="Kawahara F."/>
            <person name="Miranda-Saavedra D."/>
            <person name="Mourier T."/>
            <person name="Nagra H."/>
            <person name="Otto T.D."/>
            <person name="Rawlings N."/>
            <person name="Sanchez A."/>
            <person name="Sanders M."/>
            <person name="Subramaniam C."/>
            <person name="Tay Y."/>
            <person name="Dear P."/>
            <person name="Doerig C."/>
            <person name="Gruber A."/>
            <person name="Parkinson J."/>
            <person name="Shirley M."/>
            <person name="Wan K.L."/>
            <person name="Berriman M."/>
            <person name="Tomley F."/>
            <person name="Pain A."/>
        </authorList>
    </citation>
    <scope>NUCLEOTIDE SEQUENCE [LARGE SCALE GENOMIC DNA]</scope>
    <source>
        <strain evidence="3">Houghton</strain>
    </source>
</reference>
<keyword evidence="2" id="KW-1133">Transmembrane helix</keyword>
<keyword evidence="2" id="KW-0472">Membrane</keyword>
<dbReference type="OrthoDB" id="347378at2759"/>
<evidence type="ECO:0000256" key="2">
    <source>
        <dbReference type="SAM" id="Phobius"/>
    </source>
</evidence>
<protein>
    <submittedName>
        <fullName evidence="3">Uncharacterized protein</fullName>
    </submittedName>
</protein>
<dbReference type="VEuPathDB" id="ToxoDB:EPH_0004170"/>
<gene>
    <name evidence="3" type="ORF">EPH_0004170</name>
</gene>
<accession>U6G6I7</accession>
<name>U6G6I7_9EIME</name>
<organism evidence="3 4">
    <name type="scientific">Eimeria praecox</name>
    <dbReference type="NCBI Taxonomy" id="51316"/>
    <lineage>
        <taxon>Eukaryota</taxon>
        <taxon>Sar</taxon>
        <taxon>Alveolata</taxon>
        <taxon>Apicomplexa</taxon>
        <taxon>Conoidasida</taxon>
        <taxon>Coccidia</taxon>
        <taxon>Eucoccidiorida</taxon>
        <taxon>Eimeriorina</taxon>
        <taxon>Eimeriidae</taxon>
        <taxon>Eimeria</taxon>
    </lineage>
</organism>
<keyword evidence="2" id="KW-0812">Transmembrane</keyword>
<proteinExistence type="predicted"/>
<feature type="region of interest" description="Disordered" evidence="1">
    <location>
        <begin position="39"/>
        <end position="58"/>
    </location>
</feature>
<sequence length="606" mass="68374">MLPKIFPEQKQILEKEEYGPSAQPIIFPNDTQLSEVTGAHHNGLRGTGTHKAQPRRPSRRHLGELVLASVISLVMTLALLALCHTPYKRDSLAGMTRRGLSWREAELSVILDECLELREELGISQRISAFDENLEGDPAARIARLAAMLSDSAAMFQQAEGFKHTAPPNNVSGSLYSTAGRTDQPAEDIGWLASLLSDPTPRLEEKANINWTELHWEPRQQSQMAVRPYNELAFRVEGPAPIVSTSAVEPLAHPMQRIAERSILQPYSKEMLPCISDNTRDLQNGGDQYHSSGCQQHSSTALHYARLPTTALCNLNAEGRLKEVESSSEGKCNSQEKQHIQIRHGAGAGEVTPSAAAPQVQLAEWGLLRNPEDHPFFHLPKPPQDAATRPFTAEFAFSGKLLQNSPMPMYLTMRELFSKQSLSEKEVDRILRSCELLVNYAIHRLTPALPRRTPFLVCRRLASLFMLFDYVVCTAQLVGAKMETERWWPRFVSFFRMDSSLLSPTRSSRLGSELLVDLAYRLIAALEIYRKGARPPPMEVIQLKRLIFSHLRSYSQFEHPSWNYWVLDDQEFMEGCDGLPRGIDLEQENRKLQAFSRMARFVQPQS</sequence>
<dbReference type="Proteomes" id="UP000018201">
    <property type="component" value="Unassembled WGS sequence"/>
</dbReference>